<accession>A0A926IKE5</accession>
<keyword evidence="2" id="KW-0227">DNA damage</keyword>
<dbReference type="PANTHER" id="PTHR41251:SF1">
    <property type="entry name" value="NON-HOMOLOGOUS END JOINING PROTEIN KU"/>
    <property type="match status" value="1"/>
</dbReference>
<dbReference type="GO" id="GO:0006310">
    <property type="term" value="P:DNA recombination"/>
    <property type="evidence" value="ECO:0007669"/>
    <property type="project" value="UniProtKB-KW"/>
</dbReference>
<reference evidence="4" key="1">
    <citation type="submission" date="2020-08" db="EMBL/GenBank/DDBJ databases">
        <title>Genome public.</title>
        <authorList>
            <person name="Liu C."/>
            <person name="Sun Q."/>
        </authorList>
    </citation>
    <scope>NUCLEOTIDE SEQUENCE</scope>
    <source>
        <strain evidence="4">BX21</strain>
    </source>
</reference>
<dbReference type="CDD" id="cd00789">
    <property type="entry name" value="KU_like"/>
    <property type="match status" value="1"/>
</dbReference>
<dbReference type="SUPFAM" id="SSF100939">
    <property type="entry name" value="SPOC domain-like"/>
    <property type="match status" value="1"/>
</dbReference>
<protein>
    <recommendedName>
        <fullName evidence="2">Non-homologous end joining protein Ku</fullName>
    </recommendedName>
</protein>
<dbReference type="AlphaFoldDB" id="A0A926IKE5"/>
<dbReference type="HAMAP" id="MF_01875">
    <property type="entry name" value="Prokaryotic_Ku"/>
    <property type="match status" value="1"/>
</dbReference>
<comment type="function">
    <text evidence="2">With LigD forms a non-homologous end joining (NHEJ) DNA repair enzyme, which repairs dsDNA breaks with reduced fidelity. Binds linear dsDNA with 5'- and 3'- overhangs but not closed circular dsDNA nor ssDNA. Recruits and stimulates the ligase activity of LigD.</text>
</comment>
<dbReference type="PIRSF" id="PIRSF006493">
    <property type="entry name" value="Prok_Ku"/>
    <property type="match status" value="1"/>
</dbReference>
<evidence type="ECO:0000313" key="4">
    <source>
        <dbReference type="EMBL" id="MBC8588989.1"/>
    </source>
</evidence>
<evidence type="ECO:0000256" key="2">
    <source>
        <dbReference type="HAMAP-Rule" id="MF_01875"/>
    </source>
</evidence>
<dbReference type="InterPro" id="IPR016194">
    <property type="entry name" value="SPOC-like_C_dom_sf"/>
</dbReference>
<dbReference type="EMBL" id="JACRTG010000029">
    <property type="protein sequence ID" value="MBC8588989.1"/>
    <property type="molecule type" value="Genomic_DNA"/>
</dbReference>
<dbReference type="NCBIfam" id="TIGR02772">
    <property type="entry name" value="Ku_bact"/>
    <property type="match status" value="1"/>
</dbReference>
<dbReference type="GO" id="GO:0003690">
    <property type="term" value="F:double-stranded DNA binding"/>
    <property type="evidence" value="ECO:0007669"/>
    <property type="project" value="UniProtKB-UniRule"/>
</dbReference>
<keyword evidence="2" id="KW-0234">DNA repair</keyword>
<dbReference type="PANTHER" id="PTHR41251">
    <property type="entry name" value="NON-HOMOLOGOUS END JOINING PROTEIN KU"/>
    <property type="match status" value="1"/>
</dbReference>
<keyword evidence="5" id="KW-1185">Reference proteome</keyword>
<feature type="domain" description="Ku" evidence="3">
    <location>
        <begin position="56"/>
        <end position="182"/>
    </location>
</feature>
<dbReference type="SMART" id="SM00559">
    <property type="entry name" value="Ku78"/>
    <property type="match status" value="1"/>
</dbReference>
<dbReference type="GO" id="GO:0006303">
    <property type="term" value="P:double-strand break repair via nonhomologous end joining"/>
    <property type="evidence" value="ECO:0007669"/>
    <property type="project" value="UniProtKB-UniRule"/>
</dbReference>
<sequence>MAVAHKGAISFGLVYIPVDLYTATGDSGVSFNQLHKVCRQRIRYKKYCPTCNVDDLKSDDIIKGYEYEKGKYVVMEDEDLEKTKTQKDKNITILHFVDLDEIDPIFYEKTYYVVPNGSDKAYALLKTALENEHKVAIAKTVLGTKEKLVTIRSTKEGLVLETMYFLEEIRVVPKAFVQAELNESELDMAKMLINNMTNEFKPELYRDTYSERVKEAIQKKVEGEEIVEEAPQERTNVIDLMEALKRSVEATKKAQ</sequence>
<name>A0A926IKE5_9FIRM</name>
<comment type="similarity">
    <text evidence="2">Belongs to the prokaryotic Ku family.</text>
</comment>
<comment type="subunit">
    <text evidence="2">Homodimer. Interacts with LigD.</text>
</comment>
<comment type="caution">
    <text evidence="4">The sequence shown here is derived from an EMBL/GenBank/DDBJ whole genome shotgun (WGS) entry which is preliminary data.</text>
</comment>
<proteinExistence type="inferred from homology"/>
<evidence type="ECO:0000259" key="3">
    <source>
        <dbReference type="SMART" id="SM00559"/>
    </source>
</evidence>
<dbReference type="Gene3D" id="2.40.290.10">
    <property type="match status" value="1"/>
</dbReference>
<organism evidence="4 5">
    <name type="scientific">Paratissierella segnis</name>
    <dbReference type="NCBI Taxonomy" id="2763679"/>
    <lineage>
        <taxon>Bacteria</taxon>
        <taxon>Bacillati</taxon>
        <taxon>Bacillota</taxon>
        <taxon>Tissierellia</taxon>
        <taxon>Tissierellales</taxon>
        <taxon>Tissierellaceae</taxon>
        <taxon>Paratissierella</taxon>
    </lineage>
</organism>
<keyword evidence="1 2" id="KW-0238">DNA-binding</keyword>
<dbReference type="Pfam" id="PF02735">
    <property type="entry name" value="Ku"/>
    <property type="match status" value="1"/>
</dbReference>
<dbReference type="InterPro" id="IPR006164">
    <property type="entry name" value="DNA_bd_Ku70/Ku80"/>
</dbReference>
<gene>
    <name evidence="2" type="primary">ku</name>
    <name evidence="4" type="ORF">H8707_12265</name>
</gene>
<dbReference type="RefSeq" id="WP_262430448.1">
    <property type="nucleotide sequence ID" value="NZ_JACRTG010000029.1"/>
</dbReference>
<dbReference type="InterPro" id="IPR009187">
    <property type="entry name" value="Prok_Ku"/>
</dbReference>
<dbReference type="Proteomes" id="UP000601171">
    <property type="component" value="Unassembled WGS sequence"/>
</dbReference>
<evidence type="ECO:0000256" key="1">
    <source>
        <dbReference type="ARBA" id="ARBA00023125"/>
    </source>
</evidence>
<evidence type="ECO:0000313" key="5">
    <source>
        <dbReference type="Proteomes" id="UP000601171"/>
    </source>
</evidence>
<keyword evidence="2" id="KW-0233">DNA recombination</keyword>